<dbReference type="AlphaFoldDB" id="C3KA64"/>
<protein>
    <submittedName>
        <fullName evidence="2">Uncharacterized protein</fullName>
    </submittedName>
</protein>
<dbReference type="HOGENOM" id="CLU_3102745_0_0_6"/>
<proteinExistence type="predicted"/>
<dbReference type="Proteomes" id="UP001152918">
    <property type="component" value="Chromosome"/>
</dbReference>
<sequence length="51" mass="5981">MRSVPRDVAITRGRRLGFSLIFARENAVKTPWRISDNTPTEYGPCVIWIFW</sequence>
<reference evidence="2" key="1">
    <citation type="journal article" date="2009" name="Genome Biol.">
        <title>Genomic and genetic analyses of diversity and plant interactions of Pseudomonas fluorescens.</title>
        <authorList>
            <person name="Silby M.W."/>
            <person name="Cerdeno-Tarraga A.M."/>
            <person name="Vernikos G.S."/>
            <person name="Giddens S.R."/>
            <person name="Jackson R.W."/>
            <person name="Preston G.M."/>
            <person name="Zhang X.X."/>
            <person name="Moon C.D."/>
            <person name="Gehrig S.M."/>
            <person name="Godfrey S.A."/>
            <person name="Knight C.G."/>
            <person name="Malone J.G."/>
            <person name="Robinson Z."/>
            <person name="Spiers A.J."/>
            <person name="Harris S."/>
            <person name="Challis G.L."/>
            <person name="Yaxley A.M."/>
            <person name="Harris D."/>
            <person name="Seeger K."/>
            <person name="Murphy L."/>
            <person name="Rutter S."/>
            <person name="Squares R."/>
            <person name="Quail M.A."/>
            <person name="Saunders E."/>
            <person name="Mavromatis K."/>
            <person name="Brettin T.S."/>
            <person name="Bentley S.D."/>
            <person name="Hothersall J."/>
            <person name="Stephens E."/>
            <person name="Thomas C.M."/>
            <person name="Parkhill J."/>
            <person name="Levy S.B."/>
            <person name="Rainey P.B."/>
            <person name="Thomson N.R."/>
        </authorList>
    </citation>
    <scope>NUCLEOTIDE SEQUENCE [LARGE SCALE GENOMIC DNA]</scope>
    <source>
        <strain evidence="2">SBW25</strain>
    </source>
</reference>
<dbReference type="EMBL" id="OV986001">
    <property type="protein sequence ID" value="CAI2797110.1"/>
    <property type="molecule type" value="Genomic_DNA"/>
</dbReference>
<evidence type="ECO:0000313" key="2">
    <source>
        <dbReference type="EMBL" id="CAY49115.1"/>
    </source>
</evidence>
<accession>C3KA64</accession>
<reference evidence="1" key="2">
    <citation type="submission" date="2023-10" db="EMBL/GenBank/DDBJ databases">
        <authorList>
            <person name="Fortmann-Grote C."/>
        </authorList>
    </citation>
    <scope>NUCLEOTIDE SEQUENCE</scope>
    <source>
        <strain evidence="1">SBW25</strain>
    </source>
</reference>
<name>C3KA64_PSEFS</name>
<evidence type="ECO:0000313" key="1">
    <source>
        <dbReference type="EMBL" id="CAI2797110.1"/>
    </source>
</evidence>
<gene>
    <name evidence="2" type="ordered locus">PFLU_2887</name>
</gene>
<dbReference type="EMBL" id="AM181176">
    <property type="protein sequence ID" value="CAY49115.1"/>
    <property type="molecule type" value="Genomic_DNA"/>
</dbReference>
<dbReference type="KEGG" id="pfs:PFLU_2887"/>
<organism evidence="2">
    <name type="scientific">Pseudomonas fluorescens (strain SBW25)</name>
    <dbReference type="NCBI Taxonomy" id="216595"/>
    <lineage>
        <taxon>Bacteria</taxon>
        <taxon>Pseudomonadati</taxon>
        <taxon>Pseudomonadota</taxon>
        <taxon>Gammaproteobacteria</taxon>
        <taxon>Pseudomonadales</taxon>
        <taxon>Pseudomonadaceae</taxon>
        <taxon>Pseudomonas</taxon>
    </lineage>
</organism>